<organism evidence="1 2">
    <name type="scientific">Spiromyces aspiralis</name>
    <dbReference type="NCBI Taxonomy" id="68401"/>
    <lineage>
        <taxon>Eukaryota</taxon>
        <taxon>Fungi</taxon>
        <taxon>Fungi incertae sedis</taxon>
        <taxon>Zoopagomycota</taxon>
        <taxon>Kickxellomycotina</taxon>
        <taxon>Kickxellomycetes</taxon>
        <taxon>Kickxellales</taxon>
        <taxon>Kickxellaceae</taxon>
        <taxon>Spiromyces</taxon>
    </lineage>
</organism>
<protein>
    <submittedName>
        <fullName evidence="1">Uncharacterized protein</fullName>
    </submittedName>
</protein>
<comment type="caution">
    <text evidence="1">The sequence shown here is derived from an EMBL/GenBank/DDBJ whole genome shotgun (WGS) entry which is preliminary data.</text>
</comment>
<reference evidence="1" key="1">
    <citation type="submission" date="2022-06" db="EMBL/GenBank/DDBJ databases">
        <title>Phylogenomic reconstructions and comparative analyses of Kickxellomycotina fungi.</title>
        <authorList>
            <person name="Reynolds N.K."/>
            <person name="Stajich J.E."/>
            <person name="Barry K."/>
            <person name="Grigoriev I.V."/>
            <person name="Crous P."/>
            <person name="Smith M.E."/>
        </authorList>
    </citation>
    <scope>NUCLEOTIDE SEQUENCE</scope>
    <source>
        <strain evidence="1">RSA 2271</strain>
    </source>
</reference>
<evidence type="ECO:0000313" key="1">
    <source>
        <dbReference type="EMBL" id="KAJ1670170.1"/>
    </source>
</evidence>
<keyword evidence="2" id="KW-1185">Reference proteome</keyword>
<gene>
    <name evidence="1" type="ORF">EV182_008383</name>
</gene>
<sequence>MVAGLSHRRPSISKPQGDILFVLHRLLTTNTDSRYGWVDDTTFYVRDGSALVEELNKVGFTLKRISSLFGNLRHYGFVAQSVVVDNQSTKIYRPDSDSVYF</sequence>
<dbReference type="Proteomes" id="UP001145114">
    <property type="component" value="Unassembled WGS sequence"/>
</dbReference>
<dbReference type="EMBL" id="JAMZIH010009419">
    <property type="protein sequence ID" value="KAJ1670170.1"/>
    <property type="molecule type" value="Genomic_DNA"/>
</dbReference>
<proteinExistence type="predicted"/>
<feature type="non-terminal residue" evidence="1">
    <location>
        <position position="101"/>
    </location>
</feature>
<name>A0ACC1H6M6_9FUNG</name>
<evidence type="ECO:0000313" key="2">
    <source>
        <dbReference type="Proteomes" id="UP001145114"/>
    </source>
</evidence>
<accession>A0ACC1H6M6</accession>